<dbReference type="EMBL" id="MU001492">
    <property type="protein sequence ID" value="KAF2452210.1"/>
    <property type="molecule type" value="Genomic_DNA"/>
</dbReference>
<feature type="region of interest" description="Disordered" evidence="1">
    <location>
        <begin position="1"/>
        <end position="26"/>
    </location>
</feature>
<reference evidence="2" key="1">
    <citation type="journal article" date="2020" name="Stud. Mycol.">
        <title>101 Dothideomycetes genomes: a test case for predicting lifestyles and emergence of pathogens.</title>
        <authorList>
            <person name="Haridas S."/>
            <person name="Albert R."/>
            <person name="Binder M."/>
            <person name="Bloem J."/>
            <person name="Labutti K."/>
            <person name="Salamov A."/>
            <person name="Andreopoulos B."/>
            <person name="Baker S."/>
            <person name="Barry K."/>
            <person name="Bills G."/>
            <person name="Bluhm B."/>
            <person name="Cannon C."/>
            <person name="Castanera R."/>
            <person name="Culley D."/>
            <person name="Daum C."/>
            <person name="Ezra D."/>
            <person name="Gonzalez J."/>
            <person name="Henrissat B."/>
            <person name="Kuo A."/>
            <person name="Liang C."/>
            <person name="Lipzen A."/>
            <person name="Lutzoni F."/>
            <person name="Magnuson J."/>
            <person name="Mondo S."/>
            <person name="Nolan M."/>
            <person name="Ohm R."/>
            <person name="Pangilinan J."/>
            <person name="Park H.-J."/>
            <person name="Ramirez L."/>
            <person name="Alfaro M."/>
            <person name="Sun H."/>
            <person name="Tritt A."/>
            <person name="Yoshinaga Y."/>
            <person name="Zwiers L.-H."/>
            <person name="Turgeon B."/>
            <person name="Goodwin S."/>
            <person name="Spatafora J."/>
            <person name="Crous P."/>
            <person name="Grigoriev I."/>
        </authorList>
    </citation>
    <scope>NUCLEOTIDE SEQUENCE</scope>
    <source>
        <strain evidence="2">CBS 690.94</strain>
    </source>
</reference>
<sequence>MSPLQNALPQQVPFNQPTSASSTAPPPRPQYLIIGLFALRLTQHLIMYLNPYAGSDTALRWLDAVLRSYDTRYALAKLKDRRSIEDYVRVYPGIVRSMIRQPKYRSVFMGMNPNQNVEGRELSDEELQAMIDFADAAGEWGSVVSLPSKYAQRMEQLANARSMAE</sequence>
<evidence type="ECO:0000313" key="3">
    <source>
        <dbReference type="Proteomes" id="UP000799764"/>
    </source>
</evidence>
<evidence type="ECO:0000313" key="2">
    <source>
        <dbReference type="EMBL" id="KAF2452210.1"/>
    </source>
</evidence>
<accession>A0A9P4UJI2</accession>
<comment type="caution">
    <text evidence="2">The sequence shown here is derived from an EMBL/GenBank/DDBJ whole genome shotgun (WGS) entry which is preliminary data.</text>
</comment>
<gene>
    <name evidence="2" type="ORF">P171DRAFT_347218</name>
</gene>
<feature type="compositionally biased region" description="Polar residues" evidence="1">
    <location>
        <begin position="1"/>
        <end position="16"/>
    </location>
</feature>
<dbReference type="AlphaFoldDB" id="A0A9P4UJI2"/>
<name>A0A9P4UJI2_9PLEO</name>
<keyword evidence="3" id="KW-1185">Reference proteome</keyword>
<organism evidence="2 3">
    <name type="scientific">Karstenula rhodostoma CBS 690.94</name>
    <dbReference type="NCBI Taxonomy" id="1392251"/>
    <lineage>
        <taxon>Eukaryota</taxon>
        <taxon>Fungi</taxon>
        <taxon>Dikarya</taxon>
        <taxon>Ascomycota</taxon>
        <taxon>Pezizomycotina</taxon>
        <taxon>Dothideomycetes</taxon>
        <taxon>Pleosporomycetidae</taxon>
        <taxon>Pleosporales</taxon>
        <taxon>Massarineae</taxon>
        <taxon>Didymosphaeriaceae</taxon>
        <taxon>Karstenula</taxon>
    </lineage>
</organism>
<protein>
    <submittedName>
        <fullName evidence="2">Uncharacterized protein</fullName>
    </submittedName>
</protein>
<proteinExistence type="predicted"/>
<evidence type="ECO:0000256" key="1">
    <source>
        <dbReference type="SAM" id="MobiDB-lite"/>
    </source>
</evidence>
<dbReference type="OrthoDB" id="3793308at2759"/>
<dbReference type="Proteomes" id="UP000799764">
    <property type="component" value="Unassembled WGS sequence"/>
</dbReference>